<proteinExistence type="predicted"/>
<evidence type="ECO:0000313" key="1">
    <source>
        <dbReference type="EMBL" id="JAP96144.1"/>
    </source>
</evidence>
<protein>
    <submittedName>
        <fullName evidence="1">Uncharacterized protein</fullName>
    </submittedName>
</protein>
<dbReference type="AlphaFoldDB" id="A0A146KJZ3"/>
<accession>A0A146KJZ3</accession>
<sequence>MSTILEQIIKLVPPLPIEPELQPGTTYSDQLASKQQLQRLSGFVMGSFPNNCQIKHFNTLASRVIAPYQTHAIAMTDTCRRVVWSFDQKRISPLDFVSFGFIIFLGSLSTNESHKQQFDYESILEPINSFTQSRSEQLNGLLNSILALKTEIGTRRFQQTYKQVFQLLTAAETVMQIRKMELNSTEELVFESVSQRACQVAQTLFDECFGQLEEHNANLHEMWLSQKEYESQFLLIAVCASTILIQLQNYVDKITEVCQLQRQKEIQQQKDQKQEKEILKKLQESTQKVSANKTQKVYRKFRDLSQQEQYEVKFRATDSLFNYILLKKNLGLSEDQKLFEDQNDEFYQQKELKKTQLEQFLAFQQKLTKVKEAADSLMLSSKVDDICSLGVFTAGYQHNQKVLVKTPMEAKKVPQIMAVDIYTYRTEIQKTLYFAISQQFGSWTCLRKALLVLIHARACYSQRMFAIKDFFDIVGFQQPEEQQSIGLSAEQELYKQEQLKKAAKMENELMKNQILKQQEQLEQKILTENKIKAQRYTVSKMRLIIDHSVIGQCHDLFSFFVRWLSSFSKQVYPDQTSRQVVELRNFCVLVSQKFVNGGDDLNYIPYLEDFSVIFDLFSQENVMKTFTSDELVGFIVTFWAFSFNLDLFQIIKMCLKKAVGCNQVILQTLKQVLGDLYIYLDATGEELELAAALFESE</sequence>
<organism evidence="1">
    <name type="scientific">Trepomonas sp. PC1</name>
    <dbReference type="NCBI Taxonomy" id="1076344"/>
    <lineage>
        <taxon>Eukaryota</taxon>
        <taxon>Metamonada</taxon>
        <taxon>Diplomonadida</taxon>
        <taxon>Hexamitidae</taxon>
        <taxon>Hexamitinae</taxon>
        <taxon>Trepomonas</taxon>
    </lineage>
</organism>
<reference evidence="1" key="1">
    <citation type="submission" date="2015-07" db="EMBL/GenBank/DDBJ databases">
        <title>Adaptation to a free-living lifestyle via gene acquisitions in the diplomonad Trepomonas sp. PC1.</title>
        <authorList>
            <person name="Xu F."/>
            <person name="Jerlstrom-Hultqvist J."/>
            <person name="Kolisko M."/>
            <person name="Simpson A.G.B."/>
            <person name="Roger A.J."/>
            <person name="Svard S.G."/>
            <person name="Andersson J.O."/>
        </authorList>
    </citation>
    <scope>NUCLEOTIDE SEQUENCE</scope>
    <source>
        <strain evidence="1">PC1</strain>
    </source>
</reference>
<gene>
    <name evidence="1" type="ORF">TPC1_10619</name>
</gene>
<dbReference type="EMBL" id="GDID01000462">
    <property type="protein sequence ID" value="JAP96144.1"/>
    <property type="molecule type" value="Transcribed_RNA"/>
</dbReference>
<name>A0A146KJZ3_9EUKA</name>